<comment type="caution">
    <text evidence="1">The sequence shown here is derived from an EMBL/GenBank/DDBJ whole genome shotgun (WGS) entry which is preliminary data.</text>
</comment>
<dbReference type="Proteomes" id="UP000075666">
    <property type="component" value="Unassembled WGS sequence"/>
</dbReference>
<dbReference type="STRING" id="46224.B4102_3301"/>
<proteinExistence type="predicted"/>
<evidence type="ECO:0000313" key="2">
    <source>
        <dbReference type="Proteomes" id="UP000075666"/>
    </source>
</evidence>
<dbReference type="OrthoDB" id="2679690at2"/>
<sequence>MKKATIRLNENELRKTAIDYGLDTNAQIAAAIGVSVSQLWRATLPLDDPRYNAPGKNFIAGVLAAFGEPFERFFFLDESVANATNERVG</sequence>
<dbReference type="AlphaFoldDB" id="A0A150KXL1"/>
<reference evidence="1 2" key="1">
    <citation type="submission" date="2016-01" db="EMBL/GenBank/DDBJ databases">
        <title>Genome Sequences of Twelve Sporeforming Bacillus Species Isolated from Foods.</title>
        <authorList>
            <person name="Berendsen E.M."/>
            <person name="Wells-Bennik M.H."/>
            <person name="Krawcyk A.O."/>
            <person name="De Jong A."/>
            <person name="Holsappel S."/>
            <person name="Eijlander R.T."/>
            <person name="Kuipers O.P."/>
        </authorList>
    </citation>
    <scope>NUCLEOTIDE SEQUENCE [LARGE SCALE GENOMIC DNA]</scope>
    <source>
        <strain evidence="1 2">B4102</strain>
    </source>
</reference>
<evidence type="ECO:0000313" key="1">
    <source>
        <dbReference type="EMBL" id="KYD04152.1"/>
    </source>
</evidence>
<organism evidence="1 2">
    <name type="scientific">Heyndrickxia sporothermodurans</name>
    <dbReference type="NCBI Taxonomy" id="46224"/>
    <lineage>
        <taxon>Bacteria</taxon>
        <taxon>Bacillati</taxon>
        <taxon>Bacillota</taxon>
        <taxon>Bacilli</taxon>
        <taxon>Bacillales</taxon>
        <taxon>Bacillaceae</taxon>
        <taxon>Heyndrickxia</taxon>
    </lineage>
</organism>
<dbReference type="EMBL" id="LQYN01000063">
    <property type="protein sequence ID" value="KYD04152.1"/>
    <property type="molecule type" value="Genomic_DNA"/>
</dbReference>
<dbReference type="RefSeq" id="WP_066232231.1">
    <property type="nucleotide sequence ID" value="NZ_LQYN01000063.1"/>
</dbReference>
<protein>
    <recommendedName>
        <fullName evidence="3">XRE family transcriptional regulator</fullName>
    </recommendedName>
</protein>
<accession>A0A150KXL1</accession>
<gene>
    <name evidence="1" type="ORF">B4102_3301</name>
</gene>
<keyword evidence="2" id="KW-1185">Reference proteome</keyword>
<dbReference type="PATRIC" id="fig|46224.3.peg.3387"/>
<name>A0A150KXL1_9BACI</name>
<evidence type="ECO:0008006" key="3">
    <source>
        <dbReference type="Google" id="ProtNLM"/>
    </source>
</evidence>